<protein>
    <submittedName>
        <fullName evidence="2">Uncharacterized protein</fullName>
    </submittedName>
</protein>
<organism evidence="2 3">
    <name type="scientific">Rotaria sordida</name>
    <dbReference type="NCBI Taxonomy" id="392033"/>
    <lineage>
        <taxon>Eukaryota</taxon>
        <taxon>Metazoa</taxon>
        <taxon>Spiralia</taxon>
        <taxon>Gnathifera</taxon>
        <taxon>Rotifera</taxon>
        <taxon>Eurotatoria</taxon>
        <taxon>Bdelloidea</taxon>
        <taxon>Philodinida</taxon>
        <taxon>Philodinidae</taxon>
        <taxon>Rotaria</taxon>
    </lineage>
</organism>
<evidence type="ECO:0000313" key="2">
    <source>
        <dbReference type="EMBL" id="CAF1497211.1"/>
    </source>
</evidence>
<sequence length="117" mass="13483">YIIVSLSAIRSINIFVGVTCLQVAVDADDKSFVSQPCCDQLLNNIWHDKIEPIQFTLLQHIGLLFSICTFGLLAPIFITFRKVKLIPIDFNNDRKRNNYMTINEIEQETKPVSRIRK</sequence>
<keyword evidence="1" id="KW-0472">Membrane</keyword>
<keyword evidence="1" id="KW-1133">Transmembrane helix</keyword>
<dbReference type="EMBL" id="CAJNOO010010239">
    <property type="protein sequence ID" value="CAF1497211.1"/>
    <property type="molecule type" value="Genomic_DNA"/>
</dbReference>
<feature type="non-terminal residue" evidence="2">
    <location>
        <position position="1"/>
    </location>
</feature>
<gene>
    <name evidence="2" type="ORF">RFH988_LOCUS38634</name>
</gene>
<name>A0A815T1M0_9BILA</name>
<evidence type="ECO:0000256" key="1">
    <source>
        <dbReference type="SAM" id="Phobius"/>
    </source>
</evidence>
<feature type="transmembrane region" description="Helical" evidence="1">
    <location>
        <begin position="57"/>
        <end position="80"/>
    </location>
</feature>
<comment type="caution">
    <text evidence="2">The sequence shown here is derived from an EMBL/GenBank/DDBJ whole genome shotgun (WGS) entry which is preliminary data.</text>
</comment>
<feature type="non-terminal residue" evidence="2">
    <location>
        <position position="117"/>
    </location>
</feature>
<keyword evidence="1" id="KW-0812">Transmembrane</keyword>
<dbReference type="AlphaFoldDB" id="A0A815T1M0"/>
<dbReference type="OrthoDB" id="10488753at2759"/>
<reference evidence="2" key="1">
    <citation type="submission" date="2021-02" db="EMBL/GenBank/DDBJ databases">
        <authorList>
            <person name="Nowell W R."/>
        </authorList>
    </citation>
    <scope>NUCLEOTIDE SEQUENCE</scope>
</reference>
<proteinExistence type="predicted"/>
<dbReference type="Proteomes" id="UP000663882">
    <property type="component" value="Unassembled WGS sequence"/>
</dbReference>
<evidence type="ECO:0000313" key="3">
    <source>
        <dbReference type="Proteomes" id="UP000663882"/>
    </source>
</evidence>
<accession>A0A815T1M0</accession>